<dbReference type="EMBL" id="WSZM01000302">
    <property type="protein sequence ID" value="KAF4035662.1"/>
    <property type="molecule type" value="Genomic_DNA"/>
</dbReference>
<dbReference type="Proteomes" id="UP000602510">
    <property type="component" value="Unassembled WGS sequence"/>
</dbReference>
<organism evidence="1 2">
    <name type="scientific">Phytophthora infestans</name>
    <name type="common">Potato late blight agent</name>
    <name type="synonym">Botrytis infestans</name>
    <dbReference type="NCBI Taxonomy" id="4787"/>
    <lineage>
        <taxon>Eukaryota</taxon>
        <taxon>Sar</taxon>
        <taxon>Stramenopiles</taxon>
        <taxon>Oomycota</taxon>
        <taxon>Peronosporomycetes</taxon>
        <taxon>Peronosporales</taxon>
        <taxon>Peronosporaceae</taxon>
        <taxon>Phytophthora</taxon>
    </lineage>
</organism>
<gene>
    <name evidence="1" type="ORF">GN244_ATG12328</name>
</gene>
<sequence>MGLSGATIHDVCEAGGGTRPCAAVGTLDARSLGVADDCRRSDRCDGVGGVGSSTAKEPADAFVSLGDSSAVHCLPRGRLDELAHSNWLLHAGLGLHGSLETVATSGRECLAYG</sequence>
<reference evidence="1" key="1">
    <citation type="submission" date="2020-04" db="EMBL/GenBank/DDBJ databases">
        <title>Hybrid Assembly of Korean Phytophthora infestans isolates.</title>
        <authorList>
            <person name="Prokchorchik M."/>
            <person name="Lee Y."/>
            <person name="Seo J."/>
            <person name="Cho J.-H."/>
            <person name="Park Y.-E."/>
            <person name="Jang D.-C."/>
            <person name="Im J.-S."/>
            <person name="Choi J.-G."/>
            <person name="Park H.-J."/>
            <person name="Lee G.-B."/>
            <person name="Lee Y.-G."/>
            <person name="Hong S.-Y."/>
            <person name="Cho K."/>
            <person name="Sohn K.H."/>
        </authorList>
    </citation>
    <scope>NUCLEOTIDE SEQUENCE</scope>
    <source>
        <strain evidence="1">KR_1_A1</strain>
    </source>
</reference>
<name>A0A833WB65_PHYIN</name>
<comment type="caution">
    <text evidence="1">The sequence shown here is derived from an EMBL/GenBank/DDBJ whole genome shotgun (WGS) entry which is preliminary data.</text>
</comment>
<evidence type="ECO:0000313" key="1">
    <source>
        <dbReference type="EMBL" id="KAF4035662.1"/>
    </source>
</evidence>
<accession>A0A833WB65</accession>
<protein>
    <submittedName>
        <fullName evidence="1">Uncharacterized protein</fullName>
    </submittedName>
</protein>
<dbReference type="AlphaFoldDB" id="A0A833WB65"/>
<proteinExistence type="predicted"/>
<evidence type="ECO:0000313" key="2">
    <source>
        <dbReference type="Proteomes" id="UP000602510"/>
    </source>
</evidence>
<keyword evidence="2" id="KW-1185">Reference proteome</keyword>